<protein>
    <submittedName>
        <fullName evidence="2">Uncharacterized protein</fullName>
    </submittedName>
</protein>
<name>A0A7W5FPR9_9BACL</name>
<comment type="caution">
    <text evidence="2">The sequence shown here is derived from an EMBL/GenBank/DDBJ whole genome shotgun (WGS) entry which is preliminary data.</text>
</comment>
<gene>
    <name evidence="2" type="ORF">FHS18_004776</name>
</gene>
<evidence type="ECO:0000313" key="3">
    <source>
        <dbReference type="Proteomes" id="UP000570361"/>
    </source>
</evidence>
<organism evidence="2 3">
    <name type="scientific">Paenibacillus phyllosphaerae</name>
    <dbReference type="NCBI Taxonomy" id="274593"/>
    <lineage>
        <taxon>Bacteria</taxon>
        <taxon>Bacillati</taxon>
        <taxon>Bacillota</taxon>
        <taxon>Bacilli</taxon>
        <taxon>Bacillales</taxon>
        <taxon>Paenibacillaceae</taxon>
        <taxon>Paenibacillus</taxon>
    </lineage>
</organism>
<evidence type="ECO:0000313" key="2">
    <source>
        <dbReference type="EMBL" id="MBB3112675.1"/>
    </source>
</evidence>
<dbReference type="EMBL" id="JACHXK010000013">
    <property type="protein sequence ID" value="MBB3112675.1"/>
    <property type="molecule type" value="Genomic_DNA"/>
</dbReference>
<keyword evidence="3" id="KW-1185">Reference proteome</keyword>
<accession>A0A7W5FPR9</accession>
<reference evidence="2 3" key="1">
    <citation type="submission" date="2020-08" db="EMBL/GenBank/DDBJ databases">
        <title>Genomic Encyclopedia of Type Strains, Phase III (KMG-III): the genomes of soil and plant-associated and newly described type strains.</title>
        <authorList>
            <person name="Whitman W."/>
        </authorList>
    </citation>
    <scope>NUCLEOTIDE SEQUENCE [LARGE SCALE GENOMIC DNA]</scope>
    <source>
        <strain evidence="2 3">CECT 5862</strain>
    </source>
</reference>
<proteinExistence type="predicted"/>
<feature type="compositionally biased region" description="Basic and acidic residues" evidence="1">
    <location>
        <begin position="1"/>
        <end position="11"/>
    </location>
</feature>
<feature type="compositionally biased region" description="Polar residues" evidence="1">
    <location>
        <begin position="25"/>
        <end position="37"/>
    </location>
</feature>
<dbReference type="RefSeq" id="WP_183602784.1">
    <property type="nucleotide sequence ID" value="NZ_JACHXK010000013.1"/>
</dbReference>
<sequence length="47" mass="4980">MSGEHPSEKQLRASQAQSEADRSGQGKTKASELQSEADSAAVRKHGL</sequence>
<dbReference type="AlphaFoldDB" id="A0A7W5FPR9"/>
<dbReference type="Proteomes" id="UP000570361">
    <property type="component" value="Unassembled WGS sequence"/>
</dbReference>
<feature type="region of interest" description="Disordered" evidence="1">
    <location>
        <begin position="1"/>
        <end position="47"/>
    </location>
</feature>
<evidence type="ECO:0000256" key="1">
    <source>
        <dbReference type="SAM" id="MobiDB-lite"/>
    </source>
</evidence>